<evidence type="ECO:0000256" key="8">
    <source>
        <dbReference type="ARBA" id="ARBA00022741"/>
    </source>
</evidence>
<dbReference type="AlphaFoldDB" id="A0A0S4XN20"/>
<evidence type="ECO:0000256" key="2">
    <source>
        <dbReference type="ARBA" id="ARBA00004870"/>
    </source>
</evidence>
<evidence type="ECO:0000256" key="9">
    <source>
        <dbReference type="ARBA" id="ARBA00022777"/>
    </source>
</evidence>
<evidence type="ECO:0000256" key="1">
    <source>
        <dbReference type="ARBA" id="ARBA00002274"/>
    </source>
</evidence>
<evidence type="ECO:0000256" key="3">
    <source>
        <dbReference type="ARBA" id="ARBA00012071"/>
    </source>
</evidence>
<evidence type="ECO:0000256" key="7">
    <source>
        <dbReference type="ARBA" id="ARBA00022679"/>
    </source>
</evidence>
<dbReference type="InterPro" id="IPR003758">
    <property type="entry name" value="LpxK"/>
</dbReference>
<dbReference type="HAMAP" id="MF_00409">
    <property type="entry name" value="LpxK"/>
    <property type="match status" value="1"/>
</dbReference>
<evidence type="ECO:0000256" key="12">
    <source>
        <dbReference type="ARBA" id="ARBA00029757"/>
    </source>
</evidence>
<dbReference type="NCBIfam" id="TIGR00682">
    <property type="entry name" value="lpxK"/>
    <property type="match status" value="1"/>
</dbReference>
<feature type="binding site" evidence="13">
    <location>
        <begin position="57"/>
        <end position="64"/>
    </location>
    <ligand>
        <name>ATP</name>
        <dbReference type="ChEBI" id="CHEBI:30616"/>
    </ligand>
</feature>
<evidence type="ECO:0000256" key="5">
    <source>
        <dbReference type="ARBA" id="ARBA00022516"/>
    </source>
</evidence>
<comment type="function">
    <text evidence="1 13">Transfers the gamma-phosphate of ATP to the 4'-position of a tetraacyldisaccharide 1-phosphate intermediate (termed DS-1-P) to form tetraacyldisaccharide 1,4'-bis-phosphate (lipid IVA).</text>
</comment>
<evidence type="ECO:0000256" key="11">
    <source>
        <dbReference type="ARBA" id="ARBA00023098"/>
    </source>
</evidence>
<dbReference type="GO" id="GO:0005886">
    <property type="term" value="C:plasma membrane"/>
    <property type="evidence" value="ECO:0007669"/>
    <property type="project" value="TreeGrafter"/>
</dbReference>
<keyword evidence="10 13" id="KW-0067">ATP-binding</keyword>
<dbReference type="GO" id="GO:0009244">
    <property type="term" value="P:lipopolysaccharide core region biosynthetic process"/>
    <property type="evidence" value="ECO:0007669"/>
    <property type="project" value="TreeGrafter"/>
</dbReference>
<dbReference type="PANTHER" id="PTHR42724">
    <property type="entry name" value="TETRAACYLDISACCHARIDE 4'-KINASE"/>
    <property type="match status" value="1"/>
</dbReference>
<dbReference type="GO" id="GO:0009245">
    <property type="term" value="P:lipid A biosynthetic process"/>
    <property type="evidence" value="ECO:0007669"/>
    <property type="project" value="UniProtKB-UniRule"/>
</dbReference>
<dbReference type="GO" id="GO:0005524">
    <property type="term" value="F:ATP binding"/>
    <property type="evidence" value="ECO:0007669"/>
    <property type="project" value="UniProtKB-UniRule"/>
</dbReference>
<protein>
    <recommendedName>
        <fullName evidence="4 13">Tetraacyldisaccharide 4'-kinase</fullName>
        <ecNumber evidence="3 13">2.7.1.130</ecNumber>
    </recommendedName>
    <alternativeName>
        <fullName evidence="12 13">Lipid A 4'-kinase</fullName>
    </alternativeName>
</protein>
<comment type="pathway">
    <text evidence="2 13">Glycolipid biosynthesis; lipid IV(A) biosynthesis; lipid IV(A) from (3R)-3-hydroxytetradecanoyl-[acyl-carrier-protein] and UDP-N-acetyl-alpha-D-glucosamine: step 6/6.</text>
</comment>
<evidence type="ECO:0000313" key="15">
    <source>
        <dbReference type="EMBL" id="CUV65349.1"/>
    </source>
</evidence>
<evidence type="ECO:0000256" key="13">
    <source>
        <dbReference type="HAMAP-Rule" id="MF_00409"/>
    </source>
</evidence>
<evidence type="ECO:0000256" key="6">
    <source>
        <dbReference type="ARBA" id="ARBA00022556"/>
    </source>
</evidence>
<keyword evidence="11 13" id="KW-0443">Lipid metabolism</keyword>
<name>A0A0S4XN20_9BACT</name>
<keyword evidence="7 13" id="KW-0808">Transferase</keyword>
<organism evidence="15">
    <name type="scientific">Sulfurovum sp. enrichment culture clone C5</name>
    <dbReference type="NCBI Taxonomy" id="497650"/>
    <lineage>
        <taxon>Bacteria</taxon>
        <taxon>Pseudomonadati</taxon>
        <taxon>Campylobacterota</taxon>
        <taxon>Epsilonproteobacteria</taxon>
        <taxon>Campylobacterales</taxon>
        <taxon>Sulfurovaceae</taxon>
        <taxon>Sulfurovum</taxon>
        <taxon>environmental samples</taxon>
    </lineage>
</organism>
<comment type="similarity">
    <text evidence="13">Belongs to the LpxK family.</text>
</comment>
<evidence type="ECO:0000256" key="14">
    <source>
        <dbReference type="SAM" id="Phobius"/>
    </source>
</evidence>
<keyword evidence="5 13" id="KW-0444">Lipid biosynthesis</keyword>
<keyword evidence="6 13" id="KW-0441">Lipid A biosynthesis</keyword>
<feature type="transmembrane region" description="Helical" evidence="14">
    <location>
        <begin position="14"/>
        <end position="36"/>
    </location>
</feature>
<evidence type="ECO:0000256" key="4">
    <source>
        <dbReference type="ARBA" id="ARBA00016436"/>
    </source>
</evidence>
<sequence length="303" mass="34853">MSRFFEKFWFDTKWYHYFLIILLLPISILWTIFMIVRRFLAIRENFEIPIISIGNLQVGGTGKTPFIIELASNFKNVYVVSRGYGRKSIGLVQVSKNGKLLSNVETSGDEAFLIATTIKNSNVVVSEDRQLGIEFAKTQGAGIIFLDDGFNQVNIEKFEILLQPSCVTNYFPIPSGPFRELYLYEKKANLVAKEDIDFKRVVTFENLTSSMILVTAIANPTRLDKFLPNGVVKKYYFDDHSYFNEEKLKQLLTENSATSLLVTEKDAVKMSDFKLPISKMRLKLEIKQNIIDRVDKFIKGYEK</sequence>
<accession>A0A0S4XN20</accession>
<dbReference type="NCBIfam" id="NF001892">
    <property type="entry name" value="PRK00652.1-5"/>
    <property type="match status" value="1"/>
</dbReference>
<reference evidence="15" key="1">
    <citation type="submission" date="2015-11" db="EMBL/GenBank/DDBJ databases">
        <authorList>
            <person name="Zhang Y."/>
            <person name="Guo Z."/>
        </authorList>
    </citation>
    <scope>NUCLEOTIDE SEQUENCE</scope>
    <source>
        <strain evidence="15">BN30871</strain>
    </source>
</reference>
<gene>
    <name evidence="13 15" type="primary">lpxK</name>
    <name evidence="15" type="ORF">BN3087_290002</name>
</gene>
<comment type="catalytic activity">
    <reaction evidence="13">
        <text>a lipid A disaccharide + ATP = a lipid IVA + ADP + H(+)</text>
        <dbReference type="Rhea" id="RHEA:67840"/>
        <dbReference type="ChEBI" id="CHEBI:15378"/>
        <dbReference type="ChEBI" id="CHEBI:30616"/>
        <dbReference type="ChEBI" id="CHEBI:176343"/>
        <dbReference type="ChEBI" id="CHEBI:176425"/>
        <dbReference type="ChEBI" id="CHEBI:456216"/>
        <dbReference type="EC" id="2.7.1.130"/>
    </reaction>
</comment>
<keyword evidence="9 13" id="KW-0418">Kinase</keyword>
<dbReference type="EMBL" id="FAXN01000028">
    <property type="protein sequence ID" value="CUV65349.1"/>
    <property type="molecule type" value="Genomic_DNA"/>
</dbReference>
<evidence type="ECO:0000256" key="10">
    <source>
        <dbReference type="ARBA" id="ARBA00022840"/>
    </source>
</evidence>
<dbReference type="UniPathway" id="UPA00359">
    <property type="reaction ID" value="UER00482"/>
</dbReference>
<keyword evidence="14" id="KW-0812">Transmembrane</keyword>
<keyword evidence="14" id="KW-0472">Membrane</keyword>
<keyword evidence="8 13" id="KW-0547">Nucleotide-binding</keyword>
<dbReference type="EC" id="2.7.1.130" evidence="3 13"/>
<dbReference type="PANTHER" id="PTHR42724:SF1">
    <property type="entry name" value="TETRAACYLDISACCHARIDE 4'-KINASE, MITOCHONDRIAL-RELATED"/>
    <property type="match status" value="1"/>
</dbReference>
<dbReference type="Pfam" id="PF02606">
    <property type="entry name" value="LpxK"/>
    <property type="match status" value="2"/>
</dbReference>
<proteinExistence type="inferred from homology"/>
<keyword evidence="14" id="KW-1133">Transmembrane helix</keyword>
<dbReference type="GO" id="GO:0009029">
    <property type="term" value="F:lipid-A 4'-kinase activity"/>
    <property type="evidence" value="ECO:0007669"/>
    <property type="project" value="UniProtKB-UniRule"/>
</dbReference>